<dbReference type="PROSITE" id="PS50011">
    <property type="entry name" value="PROTEIN_KINASE_DOM"/>
    <property type="match status" value="1"/>
</dbReference>
<dbReference type="GO" id="GO:0005524">
    <property type="term" value="F:ATP binding"/>
    <property type="evidence" value="ECO:0007669"/>
    <property type="project" value="InterPro"/>
</dbReference>
<accession>A0A1L3GE10</accession>
<evidence type="ECO:0000313" key="2">
    <source>
        <dbReference type="EMBL" id="APG24059.1"/>
    </source>
</evidence>
<dbReference type="EMBL" id="CP015518">
    <property type="protein sequence ID" value="APG24059.1"/>
    <property type="molecule type" value="Genomic_DNA"/>
</dbReference>
<protein>
    <recommendedName>
        <fullName evidence="1">Protein kinase domain-containing protein</fullName>
    </recommendedName>
</protein>
<dbReference type="Proteomes" id="UP000182264">
    <property type="component" value="Chromosome"/>
</dbReference>
<dbReference type="AlphaFoldDB" id="A0A1L3GE10"/>
<dbReference type="InterPro" id="IPR011009">
    <property type="entry name" value="Kinase-like_dom_sf"/>
</dbReference>
<evidence type="ECO:0000259" key="1">
    <source>
        <dbReference type="PROSITE" id="PS50011"/>
    </source>
</evidence>
<dbReference type="Pfam" id="PF06293">
    <property type="entry name" value="Kdo"/>
    <property type="match status" value="1"/>
</dbReference>
<dbReference type="InterPro" id="IPR000719">
    <property type="entry name" value="Prot_kinase_dom"/>
</dbReference>
<dbReference type="KEGG" id="pace:A6070_11350"/>
<dbReference type="STRING" id="29542.A6070_11350"/>
<reference evidence="2 3" key="1">
    <citation type="journal article" date="2017" name="Genome Announc.">
        <title>Complete Genome Sequences of Two Acetylene-Fermenting Pelobacter acetylenicus Strains.</title>
        <authorList>
            <person name="Sutton J.M."/>
            <person name="Baesman S.M."/>
            <person name="Fierst J.L."/>
            <person name="Poret-Peterson A.T."/>
            <person name="Oremland R.S."/>
            <person name="Dunlap D.S."/>
            <person name="Akob D.M."/>
        </authorList>
    </citation>
    <scope>NUCLEOTIDE SEQUENCE [LARGE SCALE GENOMIC DNA]</scope>
    <source>
        <strain evidence="2 3">DSM 3247</strain>
    </source>
</reference>
<organism evidence="2 3">
    <name type="scientific">Syntrophotalea acetylenica</name>
    <name type="common">Pelobacter acetylenicus</name>
    <dbReference type="NCBI Taxonomy" id="29542"/>
    <lineage>
        <taxon>Bacteria</taxon>
        <taxon>Pseudomonadati</taxon>
        <taxon>Thermodesulfobacteriota</taxon>
        <taxon>Desulfuromonadia</taxon>
        <taxon>Desulfuromonadales</taxon>
        <taxon>Syntrophotaleaceae</taxon>
        <taxon>Syntrophotalea</taxon>
    </lineage>
</organism>
<dbReference type="SUPFAM" id="SSF56112">
    <property type="entry name" value="Protein kinase-like (PK-like)"/>
    <property type="match status" value="1"/>
</dbReference>
<dbReference type="GO" id="GO:0004672">
    <property type="term" value="F:protein kinase activity"/>
    <property type="evidence" value="ECO:0007669"/>
    <property type="project" value="InterPro"/>
</dbReference>
<sequence>MNTLHQFRFCLLLAARDLAAVFCSLSGSRRSARRRGDALSIPEDFFGINIATSEDERCDDYVIARLRELDIRNVRLAFSYCSLNGPAQRMLDRLLSAEFTVSLVLLPPREDAARMLTDNQSRERWRHFVRGVFGRYAGKVADFEIGSTPNRRRWSGFRPSGYLRAWQIACEEAAPRAVTLAGPNVQDFEPFYNAVILNAMRRMGHVPRIHTNNLFVERVIEPEARDHRVLGRWATDLLGFDLVKKARLLQGLGKRAGCLKTVATCQFWSTRRLMRWSVFPQEKKVDYLIRYLLLAASSGALDRVFWGPMICGRDGLIDDRACGYPKVDQSTFYRSVRGAVDALVIMPAFHALGHVARRLRGARCDLVSGHSRGARLFAFTGSDGRLFHVGWCRDGQALRLSDLYGADQLQGAVFSDFRGNPVAFPTVINERPLFIDFPGLREQLLPEHLSVMNTCDSKIIYPHLPDLQGMPWRNQAWRGAFIRSRHCPSGDLGDLLAPENLTCLPEREVLRDRRNRLWNIAHPQDPAKQLTVKFNRPRGIKRLAYLFKPSKGVRHWNTAAHMLRHGIGTPTPIAFYERHRFSGIRDSYYICEYIPDAFSSRHVCRAFSQGESGYRGYDKQQWFDMLSGFIFQMHQAGILHRDLSVGNLMLTQKADGRITPYLIDIGRARVLKEVNDRHRVLDLMRICYKLDWPDRELFIQTYCRRLGHPLPAWWRWAVRYYEFKQGGKKSAKGMFRKQR</sequence>
<keyword evidence="3" id="KW-1185">Reference proteome</keyword>
<dbReference type="InterPro" id="IPR008266">
    <property type="entry name" value="Tyr_kinase_AS"/>
</dbReference>
<feature type="domain" description="Protein kinase" evidence="1">
    <location>
        <begin position="481"/>
        <end position="739"/>
    </location>
</feature>
<dbReference type="PROSITE" id="PS00109">
    <property type="entry name" value="PROTEIN_KINASE_TYR"/>
    <property type="match status" value="1"/>
</dbReference>
<dbReference type="Gene3D" id="1.10.510.10">
    <property type="entry name" value="Transferase(Phosphotransferase) domain 1"/>
    <property type="match status" value="1"/>
</dbReference>
<name>A0A1L3GE10_SYNAC</name>
<proteinExistence type="predicted"/>
<evidence type="ECO:0000313" key="3">
    <source>
        <dbReference type="Proteomes" id="UP000182264"/>
    </source>
</evidence>
<gene>
    <name evidence="2" type="ORF">A7E75_02725</name>
</gene>